<dbReference type="InterPro" id="IPR000531">
    <property type="entry name" value="Beta-barrel_TonB"/>
</dbReference>
<evidence type="ECO:0000313" key="15">
    <source>
        <dbReference type="Proteomes" id="UP000291117"/>
    </source>
</evidence>
<keyword evidence="8" id="KW-0675">Receptor</keyword>
<keyword evidence="3 10" id="KW-1134">Transmembrane beta strand</keyword>
<evidence type="ECO:0000256" key="10">
    <source>
        <dbReference type="PROSITE-ProRule" id="PRU01360"/>
    </source>
</evidence>
<dbReference type="EMBL" id="SJSM01000001">
    <property type="protein sequence ID" value="TCC99580.1"/>
    <property type="molecule type" value="Genomic_DNA"/>
</dbReference>
<dbReference type="InterPro" id="IPR023997">
    <property type="entry name" value="TonB-dep_OMP_SusC/RagA_CS"/>
</dbReference>
<gene>
    <name evidence="14" type="ORF">EZ444_02575</name>
</gene>
<sequence>MYLNLTEMKIKIYKYHLILLLTFVIGVAHGQNKQITLKGVVVDKTQQPIGGASVSIIGVADQKGTITDANGKFKINATINSTIRISFIGFITQQIGIKSDAELKVVLQEDPKILNEVVVVAMGIKQDAKSLGYARQSIDPTSMTEARGSSLLDMLAGKVAGMQIISGGGPGASTRVVLRGNNSLTGNNQPLFVIDGIPVLNGSGENGDLDFGSPVNNINPDEVENIEVLKGANAAALYGSDAANGVILITTKKAGRKQGLGISYGFNAMFGHLYNFPTYQNIYGAGQGNAFKREGMNYFGNSNNGVNFNPDLPYGIWNPNMGNQDQRSWGMPMLGFDVVGRNGVVKEYIPQPQTIENMYKISNTITNSFAIDKVTDVLSLRFSYTGQKADDILENFNIMSRHNFNLRSTAKITDYLDIDANVRYIYENTDNRGYRNASNRNPLYVMANLPRDASYEELVPWKQAGGMPFNFNGFVNPFWLLNETPNQDDKSSLNAGLTANIRFNNLLRLRLVASTEMQQGKGWDLTNLYSPWDVDGEYNKWNRTSTNNNFNGLFSFNKKIQQDFTLNSNLGASIQNIKADKLSNRAFMLITPDLASIANAKGLIGVTPEIEKKDKQAIFGMGNVGYKNWAYLEATARNEWSSALSPKNSSYFYYSFSSSLILTDALKIDKKVLSYLKLRGSFAQVGNDTGFDRLYSGYYRANDGTFQGIPYFTGEDVLKNPNLKPEQTQSWEFGAEMKLWNGRVNADVTYYNKRTNDQIVEADAPLASGYRRTIINAGEVQNKGLEVSLMVNPIKTKFFNWNTTFNWAKNDSKVLSLNNGVARYEMASGDNIKLYAEVGKPYGVFYGNDYKRNSDGAIYVGVDGKAKFLPDQYLGSIQADWFGGWQNSFRVGPVDMGFMIDFQSGGKVWSYTAFRGGIDGSTVQSLDGRYDALVSELILGENGDERRGFLQPGNTIKAGANYLENYVAYPDGFRPKGVQLGNTVYDPSVGSFWAEKPSMAWVAPMDHWTHNSGSSAARYIYDASYIKLREVTLGYSLKNTWFKGTPVKGARVAFVGRNVAILYQNTPKGLDPQATSTTGNAQGFERGFSLPMATWGFDVKLSF</sequence>
<protein>
    <submittedName>
        <fullName evidence="14">SusC/RagA family TonB-linked outer membrane protein</fullName>
    </submittedName>
</protein>
<dbReference type="GO" id="GO:0044718">
    <property type="term" value="P:siderophore transmembrane transport"/>
    <property type="evidence" value="ECO:0007669"/>
    <property type="project" value="TreeGrafter"/>
</dbReference>
<dbReference type="InterPro" id="IPR039426">
    <property type="entry name" value="TonB-dep_rcpt-like"/>
</dbReference>
<keyword evidence="5" id="KW-0732">Signal</keyword>
<keyword evidence="4 10" id="KW-0812">Transmembrane</keyword>
<evidence type="ECO:0000256" key="6">
    <source>
        <dbReference type="ARBA" id="ARBA00023077"/>
    </source>
</evidence>
<dbReference type="PANTHER" id="PTHR30069">
    <property type="entry name" value="TONB-DEPENDENT OUTER MEMBRANE RECEPTOR"/>
    <property type="match status" value="1"/>
</dbReference>
<name>A0A4R0NGC3_9SPHI</name>
<dbReference type="SUPFAM" id="SSF56935">
    <property type="entry name" value="Porins"/>
    <property type="match status" value="1"/>
</dbReference>
<comment type="subcellular location">
    <subcellularLocation>
        <location evidence="1 10">Cell outer membrane</location>
        <topology evidence="1 10">Multi-pass membrane protein</topology>
    </subcellularLocation>
</comment>
<keyword evidence="7 10" id="KW-0472">Membrane</keyword>
<dbReference type="AlphaFoldDB" id="A0A4R0NGC3"/>
<dbReference type="Pfam" id="PF07715">
    <property type="entry name" value="Plug"/>
    <property type="match status" value="1"/>
</dbReference>
<dbReference type="InterPro" id="IPR036942">
    <property type="entry name" value="Beta-barrel_TonB_sf"/>
</dbReference>
<dbReference type="NCBIfam" id="TIGR04057">
    <property type="entry name" value="SusC_RagA_signa"/>
    <property type="match status" value="1"/>
</dbReference>
<dbReference type="InterPro" id="IPR023996">
    <property type="entry name" value="TonB-dep_OMP_SusC/RagA"/>
</dbReference>
<dbReference type="Proteomes" id="UP000291117">
    <property type="component" value="Unassembled WGS sequence"/>
</dbReference>
<evidence type="ECO:0000256" key="11">
    <source>
        <dbReference type="RuleBase" id="RU003357"/>
    </source>
</evidence>
<dbReference type="OrthoDB" id="9768177at2"/>
<dbReference type="SUPFAM" id="SSF49464">
    <property type="entry name" value="Carboxypeptidase regulatory domain-like"/>
    <property type="match status" value="1"/>
</dbReference>
<dbReference type="InterPro" id="IPR008969">
    <property type="entry name" value="CarboxyPept-like_regulatory"/>
</dbReference>
<evidence type="ECO:0000259" key="13">
    <source>
        <dbReference type="Pfam" id="PF07715"/>
    </source>
</evidence>
<accession>A0A4R0NGC3</accession>
<evidence type="ECO:0000259" key="12">
    <source>
        <dbReference type="Pfam" id="PF00593"/>
    </source>
</evidence>
<evidence type="ECO:0000256" key="4">
    <source>
        <dbReference type="ARBA" id="ARBA00022692"/>
    </source>
</evidence>
<dbReference type="Gene3D" id="2.170.130.10">
    <property type="entry name" value="TonB-dependent receptor, plug domain"/>
    <property type="match status" value="1"/>
</dbReference>
<keyword evidence="15" id="KW-1185">Reference proteome</keyword>
<evidence type="ECO:0000256" key="9">
    <source>
        <dbReference type="ARBA" id="ARBA00023237"/>
    </source>
</evidence>
<proteinExistence type="inferred from homology"/>
<dbReference type="Pfam" id="PF00593">
    <property type="entry name" value="TonB_dep_Rec_b-barrel"/>
    <property type="match status" value="1"/>
</dbReference>
<feature type="domain" description="TonB-dependent receptor-like beta-barrel" evidence="12">
    <location>
        <begin position="467"/>
        <end position="886"/>
    </location>
</feature>
<keyword evidence="2 10" id="KW-0813">Transport</keyword>
<dbReference type="NCBIfam" id="TIGR04056">
    <property type="entry name" value="OMP_RagA_SusC"/>
    <property type="match status" value="1"/>
</dbReference>
<dbReference type="GO" id="GO:0015344">
    <property type="term" value="F:siderophore uptake transmembrane transporter activity"/>
    <property type="evidence" value="ECO:0007669"/>
    <property type="project" value="TreeGrafter"/>
</dbReference>
<evidence type="ECO:0000256" key="5">
    <source>
        <dbReference type="ARBA" id="ARBA00022729"/>
    </source>
</evidence>
<evidence type="ECO:0000256" key="1">
    <source>
        <dbReference type="ARBA" id="ARBA00004571"/>
    </source>
</evidence>
<dbReference type="Pfam" id="PF13715">
    <property type="entry name" value="CarbopepD_reg_2"/>
    <property type="match status" value="1"/>
</dbReference>
<dbReference type="Gene3D" id="2.40.170.20">
    <property type="entry name" value="TonB-dependent receptor, beta-barrel domain"/>
    <property type="match status" value="1"/>
</dbReference>
<comment type="similarity">
    <text evidence="10 11">Belongs to the TonB-dependent receptor family.</text>
</comment>
<keyword evidence="9 10" id="KW-0998">Cell outer membrane</keyword>
<evidence type="ECO:0000313" key="14">
    <source>
        <dbReference type="EMBL" id="TCC99580.1"/>
    </source>
</evidence>
<evidence type="ECO:0000256" key="7">
    <source>
        <dbReference type="ARBA" id="ARBA00023136"/>
    </source>
</evidence>
<dbReference type="PROSITE" id="PS52016">
    <property type="entry name" value="TONB_DEPENDENT_REC_3"/>
    <property type="match status" value="1"/>
</dbReference>
<reference evidence="14 15" key="1">
    <citation type="submission" date="2019-02" db="EMBL/GenBank/DDBJ databases">
        <title>Pedobacter sp. RP-3-8 sp. nov., isolated from Arctic soil.</title>
        <authorList>
            <person name="Dahal R.H."/>
        </authorList>
    </citation>
    <scope>NUCLEOTIDE SEQUENCE [LARGE SCALE GENOMIC DNA]</scope>
    <source>
        <strain evidence="14 15">RP-3-8</strain>
    </source>
</reference>
<evidence type="ECO:0000256" key="2">
    <source>
        <dbReference type="ARBA" id="ARBA00022448"/>
    </source>
</evidence>
<evidence type="ECO:0000256" key="8">
    <source>
        <dbReference type="ARBA" id="ARBA00023170"/>
    </source>
</evidence>
<dbReference type="GO" id="GO:0009279">
    <property type="term" value="C:cell outer membrane"/>
    <property type="evidence" value="ECO:0007669"/>
    <property type="project" value="UniProtKB-SubCell"/>
</dbReference>
<evidence type="ECO:0000256" key="3">
    <source>
        <dbReference type="ARBA" id="ARBA00022452"/>
    </source>
</evidence>
<keyword evidence="6 11" id="KW-0798">TonB box</keyword>
<dbReference type="InterPro" id="IPR037066">
    <property type="entry name" value="Plug_dom_sf"/>
</dbReference>
<dbReference type="InterPro" id="IPR012910">
    <property type="entry name" value="Plug_dom"/>
</dbReference>
<comment type="caution">
    <text evidence="14">The sequence shown here is derived from an EMBL/GenBank/DDBJ whole genome shotgun (WGS) entry which is preliminary data.</text>
</comment>
<dbReference type="Gene3D" id="2.60.40.1120">
    <property type="entry name" value="Carboxypeptidase-like, regulatory domain"/>
    <property type="match status" value="1"/>
</dbReference>
<organism evidence="14 15">
    <name type="scientific">Pedobacter hiemivivus</name>
    <dbReference type="NCBI Taxonomy" id="2530454"/>
    <lineage>
        <taxon>Bacteria</taxon>
        <taxon>Pseudomonadati</taxon>
        <taxon>Bacteroidota</taxon>
        <taxon>Sphingobacteriia</taxon>
        <taxon>Sphingobacteriales</taxon>
        <taxon>Sphingobacteriaceae</taxon>
        <taxon>Pedobacter</taxon>
    </lineage>
</organism>
<dbReference type="PANTHER" id="PTHR30069:SF29">
    <property type="entry name" value="HEMOGLOBIN AND HEMOGLOBIN-HAPTOGLOBIN-BINDING PROTEIN 1-RELATED"/>
    <property type="match status" value="1"/>
</dbReference>
<feature type="domain" description="TonB-dependent receptor plug" evidence="13">
    <location>
        <begin position="129"/>
        <end position="246"/>
    </location>
</feature>